<dbReference type="Pfam" id="PF03640">
    <property type="entry name" value="Lipoprotein_15"/>
    <property type="match status" value="2"/>
</dbReference>
<accession>A0A239DVT0</accession>
<evidence type="ECO:0000313" key="2">
    <source>
        <dbReference type="Proteomes" id="UP000198282"/>
    </source>
</evidence>
<keyword evidence="2" id="KW-1185">Reference proteome</keyword>
<dbReference type="PROSITE" id="PS51257">
    <property type="entry name" value="PROKAR_LIPOPROTEIN"/>
    <property type="match status" value="1"/>
</dbReference>
<dbReference type="Proteomes" id="UP000198282">
    <property type="component" value="Unassembled WGS sequence"/>
</dbReference>
<dbReference type="AlphaFoldDB" id="A0A239DVT0"/>
<reference evidence="1 2" key="1">
    <citation type="submission" date="2017-06" db="EMBL/GenBank/DDBJ databases">
        <authorList>
            <person name="Kim H.J."/>
            <person name="Triplett B.A."/>
        </authorList>
    </citation>
    <scope>NUCLEOTIDE SEQUENCE [LARGE SCALE GENOMIC DNA]</scope>
    <source>
        <strain evidence="1 2">CGMCC 4.2132</strain>
    </source>
</reference>
<dbReference type="InterPro" id="IPR005297">
    <property type="entry name" value="Lipoprotein_repeat"/>
</dbReference>
<dbReference type="OrthoDB" id="597632at2"/>
<dbReference type="GO" id="GO:0043448">
    <property type="term" value="P:alkane catabolic process"/>
    <property type="evidence" value="ECO:0007669"/>
    <property type="project" value="TreeGrafter"/>
</dbReference>
<gene>
    <name evidence="1" type="ORF">SAMN05216276_100897</name>
</gene>
<sequence>MRKLLFVGALAVGLFATGCGGTEEKDATEPIAADGVKATPTASASASVSASATPAAAGAMVDLAETKIGKVLVGEKGRTLYLFEKDKNGKSACSGPCAQAWPPLVMSEKPRAGNGIKENLLGTTKRDDGETQVTYNGHPLYYYIKDQKPGDTTGQDVEAFGAEWYAVNTNGEKVHG</sequence>
<organism evidence="1 2">
    <name type="scientific">Streptosporangium subroseum</name>
    <dbReference type="NCBI Taxonomy" id="106412"/>
    <lineage>
        <taxon>Bacteria</taxon>
        <taxon>Bacillati</taxon>
        <taxon>Actinomycetota</taxon>
        <taxon>Actinomycetes</taxon>
        <taxon>Streptosporangiales</taxon>
        <taxon>Streptosporangiaceae</taxon>
        <taxon>Streptosporangium</taxon>
    </lineage>
</organism>
<dbReference type="PANTHER" id="PTHR39335:SF1">
    <property type="entry name" value="BLL4220 PROTEIN"/>
    <property type="match status" value="1"/>
</dbReference>
<protein>
    <submittedName>
        <fullName evidence="1">Predicted lipoprotein with conserved Yx(FWY)xxD motif</fullName>
    </submittedName>
</protein>
<keyword evidence="1" id="KW-0449">Lipoprotein</keyword>
<dbReference type="EMBL" id="FZOD01000008">
    <property type="protein sequence ID" value="SNS36685.1"/>
    <property type="molecule type" value="Genomic_DNA"/>
</dbReference>
<evidence type="ECO:0000313" key="1">
    <source>
        <dbReference type="EMBL" id="SNS36685.1"/>
    </source>
</evidence>
<proteinExistence type="predicted"/>
<name>A0A239DVT0_9ACTN</name>
<dbReference type="PANTHER" id="PTHR39335">
    <property type="entry name" value="BLL4220 PROTEIN"/>
    <property type="match status" value="1"/>
</dbReference>